<dbReference type="OrthoDB" id="2695549at2"/>
<name>A0A1H0THL3_9BACI</name>
<dbReference type="RefSeq" id="WP_090852659.1">
    <property type="nucleotide sequence ID" value="NZ_FNJU01000003.1"/>
</dbReference>
<sequence>MLRHIINGFEVIIRSAHRLSLNHLEKEEVYRKVLSVGSELLDRKNDAQFILSDQSGSSIILDIKHGEIVVITIESIIDDQNCILIDG</sequence>
<dbReference type="EMBL" id="FNJU01000003">
    <property type="protein sequence ID" value="SDP53321.1"/>
    <property type="molecule type" value="Genomic_DNA"/>
</dbReference>
<protein>
    <submittedName>
        <fullName evidence="1">Uncharacterized protein</fullName>
    </submittedName>
</protein>
<gene>
    <name evidence="1" type="ORF">SAMN05216565_103520</name>
</gene>
<keyword evidence="2" id="KW-1185">Reference proteome</keyword>
<dbReference type="STRING" id="930152.SAMN05216565_103520"/>
<organism evidence="1 2">
    <name type="scientific">Litchfieldia salsa</name>
    <dbReference type="NCBI Taxonomy" id="930152"/>
    <lineage>
        <taxon>Bacteria</taxon>
        <taxon>Bacillati</taxon>
        <taxon>Bacillota</taxon>
        <taxon>Bacilli</taxon>
        <taxon>Bacillales</taxon>
        <taxon>Bacillaceae</taxon>
        <taxon>Litchfieldia</taxon>
    </lineage>
</organism>
<accession>A0A1H0THL3</accession>
<evidence type="ECO:0000313" key="1">
    <source>
        <dbReference type="EMBL" id="SDP53321.1"/>
    </source>
</evidence>
<evidence type="ECO:0000313" key="2">
    <source>
        <dbReference type="Proteomes" id="UP000199159"/>
    </source>
</evidence>
<dbReference type="AlphaFoldDB" id="A0A1H0THL3"/>
<proteinExistence type="predicted"/>
<reference evidence="2" key="1">
    <citation type="submission" date="2016-10" db="EMBL/GenBank/DDBJ databases">
        <authorList>
            <person name="Varghese N."/>
            <person name="Submissions S."/>
        </authorList>
    </citation>
    <scope>NUCLEOTIDE SEQUENCE [LARGE SCALE GENOMIC DNA]</scope>
    <source>
        <strain evidence="2">IBRC-M10078</strain>
    </source>
</reference>
<dbReference type="Proteomes" id="UP000199159">
    <property type="component" value="Unassembled WGS sequence"/>
</dbReference>